<proteinExistence type="predicted"/>
<dbReference type="Pfam" id="PF22660">
    <property type="entry name" value="RS_preATP-grasp-like"/>
    <property type="match status" value="1"/>
</dbReference>
<organism evidence="2">
    <name type="scientific">mine drainage metagenome</name>
    <dbReference type="NCBI Taxonomy" id="410659"/>
    <lineage>
        <taxon>unclassified sequences</taxon>
        <taxon>metagenomes</taxon>
        <taxon>ecological metagenomes</taxon>
    </lineage>
</organism>
<evidence type="ECO:0000259" key="1">
    <source>
        <dbReference type="Pfam" id="PF22660"/>
    </source>
</evidence>
<dbReference type="AlphaFoldDB" id="T1AAH8"/>
<dbReference type="InterPro" id="IPR016185">
    <property type="entry name" value="PreATP-grasp_dom_sf"/>
</dbReference>
<evidence type="ECO:0000313" key="2">
    <source>
        <dbReference type="EMBL" id="EQD57686.1"/>
    </source>
</evidence>
<reference evidence="2" key="2">
    <citation type="journal article" date="2014" name="ISME J.">
        <title>Microbial stratification in low pH oxic and suboxic macroscopic growths along an acid mine drainage.</title>
        <authorList>
            <person name="Mendez-Garcia C."/>
            <person name="Mesa V."/>
            <person name="Sprenger R.R."/>
            <person name="Richter M."/>
            <person name="Diez M.S."/>
            <person name="Solano J."/>
            <person name="Bargiela R."/>
            <person name="Golyshina O.V."/>
            <person name="Manteca A."/>
            <person name="Ramos J.L."/>
            <person name="Gallego J.R."/>
            <person name="Llorente I."/>
            <person name="Martins Dos Santos V.A."/>
            <person name="Jensen O.N."/>
            <person name="Pelaez A.I."/>
            <person name="Sanchez J."/>
            <person name="Ferrer M."/>
        </authorList>
    </citation>
    <scope>NUCLEOTIDE SEQUENCE</scope>
</reference>
<dbReference type="PANTHER" id="PTHR11609">
    <property type="entry name" value="PURINE BIOSYNTHESIS PROTEIN 6/7, PUR6/7"/>
    <property type="match status" value="1"/>
</dbReference>
<dbReference type="PANTHER" id="PTHR11609:SF5">
    <property type="entry name" value="PHOSPHORIBOSYLAMINOIMIDAZOLE CARBOXYLASE"/>
    <property type="match status" value="1"/>
</dbReference>
<dbReference type="Gene3D" id="3.40.50.20">
    <property type="match status" value="1"/>
</dbReference>
<sequence length="124" mass="13663">MTIGIVGGGQLGRMLALAGYPLGLDFLFLDPSREAPAGRVAPVVHGEFTDPEILKWLSRECQVLTFDWENVSVEALRKHARGARRARICPPVTALAVGQDRAAEKRLFERLGIPTTRWRAVGSR</sequence>
<dbReference type="GO" id="GO:0005829">
    <property type="term" value="C:cytosol"/>
    <property type="evidence" value="ECO:0007669"/>
    <property type="project" value="TreeGrafter"/>
</dbReference>
<dbReference type="EMBL" id="AUZZ01003171">
    <property type="protein sequence ID" value="EQD57686.1"/>
    <property type="molecule type" value="Genomic_DNA"/>
</dbReference>
<reference evidence="2" key="1">
    <citation type="submission" date="2013-08" db="EMBL/GenBank/DDBJ databases">
        <authorList>
            <person name="Mendez C."/>
            <person name="Richter M."/>
            <person name="Ferrer M."/>
            <person name="Sanchez J."/>
        </authorList>
    </citation>
    <scope>NUCLEOTIDE SEQUENCE</scope>
</reference>
<feature type="non-terminal residue" evidence="2">
    <location>
        <position position="124"/>
    </location>
</feature>
<name>T1AAH8_9ZZZZ</name>
<dbReference type="InterPro" id="IPR054350">
    <property type="entry name" value="PurT/PurK_preATP-grasp"/>
</dbReference>
<accession>T1AAH8</accession>
<protein>
    <submittedName>
        <fullName evidence="2">Phosphoribosylaminoimidazole carboxylase, ATPase subunit</fullName>
    </submittedName>
</protein>
<gene>
    <name evidence="2" type="ORF">B2A_04686</name>
</gene>
<feature type="domain" description="PurT/PurK-like preATP-grasp" evidence="1">
    <location>
        <begin position="1"/>
        <end position="99"/>
    </location>
</feature>
<dbReference type="SUPFAM" id="SSF52440">
    <property type="entry name" value="PreATP-grasp domain"/>
    <property type="match status" value="1"/>
</dbReference>
<comment type="caution">
    <text evidence="2">The sequence shown here is derived from an EMBL/GenBank/DDBJ whole genome shotgun (WGS) entry which is preliminary data.</text>
</comment>